<reference evidence="2 3" key="1">
    <citation type="journal article" date="2019" name="Int. J. Syst. Evol. Microbiol.">
        <title>The Global Catalogue of Microorganisms (GCM) 10K type strain sequencing project: providing services to taxonomists for standard genome sequencing and annotation.</title>
        <authorList>
            <consortium name="The Broad Institute Genomics Platform"/>
            <consortium name="The Broad Institute Genome Sequencing Center for Infectious Disease"/>
            <person name="Wu L."/>
            <person name="Ma J."/>
        </authorList>
    </citation>
    <scope>NUCLEOTIDE SEQUENCE [LARGE SCALE GENOMIC DNA]</scope>
    <source>
        <strain evidence="2 3">JCM 14330</strain>
    </source>
</reference>
<comment type="caution">
    <text evidence="2">The sequence shown here is derived from an EMBL/GenBank/DDBJ whole genome shotgun (WGS) entry which is preliminary data.</text>
</comment>
<feature type="compositionally biased region" description="Polar residues" evidence="1">
    <location>
        <begin position="47"/>
        <end position="63"/>
    </location>
</feature>
<protein>
    <recommendedName>
        <fullName evidence="4">Peptidase</fullName>
    </recommendedName>
</protein>
<feature type="region of interest" description="Disordered" evidence="1">
    <location>
        <begin position="18"/>
        <end position="66"/>
    </location>
</feature>
<evidence type="ECO:0008006" key="4">
    <source>
        <dbReference type="Google" id="ProtNLM"/>
    </source>
</evidence>
<feature type="compositionally biased region" description="Low complexity" evidence="1">
    <location>
        <begin position="243"/>
        <end position="253"/>
    </location>
</feature>
<proteinExistence type="predicted"/>
<dbReference type="Proteomes" id="UP001501706">
    <property type="component" value="Unassembled WGS sequence"/>
</dbReference>
<evidence type="ECO:0000256" key="1">
    <source>
        <dbReference type="SAM" id="MobiDB-lite"/>
    </source>
</evidence>
<sequence>MLINRFRRTAFHIAALMRPEGDGGQGNPGGAPAGQPTPPADGGNPPTAGQSTPPANPQNSATPWTDAIADPDLKTWAAGKNFKDAGEAAKALREMEGKFAIPAKPEDYGLEVPQGQDGAFAKTAAGWFHKHGIPAAAAKGLAADWNAFVAAQQQATDTAQQQKGEQELGTLRGEWGQQYEGNIELGRRAMRTFGVPAELIDSLAGKMGDAQTLRLFHNIGKAMSEGTLNPGTPAGGGNGQPAGGDPDAARAARMFPSMAKK</sequence>
<dbReference type="EMBL" id="BAAAEN010000007">
    <property type="protein sequence ID" value="GAA0504728.1"/>
    <property type="molecule type" value="Genomic_DNA"/>
</dbReference>
<name>A0ABN1BTM2_9BURK</name>
<dbReference type="RefSeq" id="WP_343927532.1">
    <property type="nucleotide sequence ID" value="NZ_BAAAEN010000007.1"/>
</dbReference>
<organism evidence="2 3">
    <name type="scientific">Pigmentiphaga daeguensis</name>
    <dbReference type="NCBI Taxonomy" id="414049"/>
    <lineage>
        <taxon>Bacteria</taxon>
        <taxon>Pseudomonadati</taxon>
        <taxon>Pseudomonadota</taxon>
        <taxon>Betaproteobacteria</taxon>
        <taxon>Burkholderiales</taxon>
        <taxon>Alcaligenaceae</taxon>
        <taxon>Pigmentiphaga</taxon>
    </lineage>
</organism>
<accession>A0ABN1BTM2</accession>
<evidence type="ECO:0000313" key="2">
    <source>
        <dbReference type="EMBL" id="GAA0504728.1"/>
    </source>
</evidence>
<gene>
    <name evidence="2" type="ORF">GCM10009097_22080</name>
</gene>
<feature type="compositionally biased region" description="Gly residues" evidence="1">
    <location>
        <begin position="233"/>
        <end position="242"/>
    </location>
</feature>
<feature type="region of interest" description="Disordered" evidence="1">
    <location>
        <begin position="224"/>
        <end position="261"/>
    </location>
</feature>
<feature type="compositionally biased region" description="Gly residues" evidence="1">
    <location>
        <begin position="22"/>
        <end position="32"/>
    </location>
</feature>
<keyword evidence="3" id="KW-1185">Reference proteome</keyword>
<evidence type="ECO:0000313" key="3">
    <source>
        <dbReference type="Proteomes" id="UP001501706"/>
    </source>
</evidence>